<dbReference type="SUPFAM" id="SSF109604">
    <property type="entry name" value="HD-domain/PDEase-like"/>
    <property type="match status" value="1"/>
</dbReference>
<protein>
    <submittedName>
        <fullName evidence="1">Guanosine-3',5'-bis(Diphosphate) 3'-pyrophosphohydrolase</fullName>
        <ecNumber evidence="1">3.1.7.2</ecNumber>
    </submittedName>
</protein>
<reference evidence="1" key="1">
    <citation type="submission" date="2018-06" db="EMBL/GenBank/DDBJ databases">
        <authorList>
            <person name="Zhirakovskaya E."/>
        </authorList>
    </citation>
    <scope>NUCLEOTIDE SEQUENCE</scope>
</reference>
<dbReference type="EMBL" id="UOFR01000028">
    <property type="protein sequence ID" value="VAW94449.1"/>
    <property type="molecule type" value="Genomic_DNA"/>
</dbReference>
<sequence>MQAENLLNKAVSIAKFAHQGQVDKAGVDYINHPIRVMNAVDDVKEKIVAVLHDVVEDSDITLEDLRKQGFEDDVVIAVGCLTKVPGETYEQFIGRVKSNSLARNVKLQDLKDNMDLSRLDKVSEKDLNRVEKYKHAVTILLNTEVS</sequence>
<dbReference type="EC" id="3.1.7.2" evidence="1"/>
<accession>A0A3B1A8B6</accession>
<dbReference type="AlphaFoldDB" id="A0A3B1A8B6"/>
<keyword evidence="1" id="KW-0378">Hydrolase</keyword>
<evidence type="ECO:0000313" key="1">
    <source>
        <dbReference type="EMBL" id="VAW94449.1"/>
    </source>
</evidence>
<organism evidence="1">
    <name type="scientific">hydrothermal vent metagenome</name>
    <dbReference type="NCBI Taxonomy" id="652676"/>
    <lineage>
        <taxon>unclassified sequences</taxon>
        <taxon>metagenomes</taxon>
        <taxon>ecological metagenomes</taxon>
    </lineage>
</organism>
<name>A0A3B1A8B6_9ZZZZ</name>
<gene>
    <name evidence="1" type="ORF">MNBD_GAMMA21-2125</name>
</gene>
<proteinExistence type="predicted"/>
<dbReference type="Gene3D" id="1.10.3210.10">
    <property type="entry name" value="Hypothetical protein af1432"/>
    <property type="match status" value="1"/>
</dbReference>
<dbReference type="GO" id="GO:0008893">
    <property type="term" value="F:guanosine-3',5'-bis(diphosphate) 3'-diphosphatase activity"/>
    <property type="evidence" value="ECO:0007669"/>
    <property type="project" value="UniProtKB-EC"/>
</dbReference>